<dbReference type="Pfam" id="PF16861">
    <property type="entry name" value="Carbam_trans_C"/>
    <property type="match status" value="1"/>
</dbReference>
<dbReference type="Gene3D" id="3.30.420.40">
    <property type="match status" value="2"/>
</dbReference>
<gene>
    <name evidence="4" type="ORF">GCM10009850_006580</name>
</gene>
<dbReference type="PANTHER" id="PTHR34847">
    <property type="entry name" value="NODULATION PROTEIN U"/>
    <property type="match status" value="1"/>
</dbReference>
<dbReference type="Proteomes" id="UP001499843">
    <property type="component" value="Unassembled WGS sequence"/>
</dbReference>
<dbReference type="InterPro" id="IPR031730">
    <property type="entry name" value="Carbam_trans_C"/>
</dbReference>
<feature type="domain" description="Carbamoyltransferase C-terminal" evidence="3">
    <location>
        <begin position="394"/>
        <end position="566"/>
    </location>
</feature>
<dbReference type="PANTHER" id="PTHR34847:SF1">
    <property type="entry name" value="NODULATION PROTEIN U"/>
    <property type="match status" value="1"/>
</dbReference>
<dbReference type="Pfam" id="PF02543">
    <property type="entry name" value="Carbam_trans_N"/>
    <property type="match status" value="1"/>
</dbReference>
<evidence type="ECO:0000259" key="2">
    <source>
        <dbReference type="Pfam" id="PF02543"/>
    </source>
</evidence>
<keyword evidence="5" id="KW-1185">Reference proteome</keyword>
<name>A0ABN3C6R3_9ACTN</name>
<evidence type="ECO:0000313" key="5">
    <source>
        <dbReference type="Proteomes" id="UP001499843"/>
    </source>
</evidence>
<dbReference type="InterPro" id="IPR043129">
    <property type="entry name" value="ATPase_NBD"/>
</dbReference>
<comment type="caution">
    <text evidence="4">The sequence shown here is derived from an EMBL/GenBank/DDBJ whole genome shotgun (WGS) entry which is preliminary data.</text>
</comment>
<organism evidence="4 5">
    <name type="scientific">Nonomuraea monospora</name>
    <dbReference type="NCBI Taxonomy" id="568818"/>
    <lineage>
        <taxon>Bacteria</taxon>
        <taxon>Bacillati</taxon>
        <taxon>Actinomycetota</taxon>
        <taxon>Actinomycetes</taxon>
        <taxon>Streptosporangiales</taxon>
        <taxon>Streptosporangiaceae</taxon>
        <taxon>Nonomuraea</taxon>
    </lineage>
</organism>
<proteinExistence type="inferred from homology"/>
<evidence type="ECO:0000259" key="3">
    <source>
        <dbReference type="Pfam" id="PF16861"/>
    </source>
</evidence>
<dbReference type="InterPro" id="IPR038152">
    <property type="entry name" value="Carbam_trans_C_sf"/>
</dbReference>
<dbReference type="SUPFAM" id="SSF53067">
    <property type="entry name" value="Actin-like ATPase domain"/>
    <property type="match status" value="1"/>
</dbReference>
<reference evidence="4 5" key="1">
    <citation type="journal article" date="2019" name="Int. J. Syst. Evol. Microbiol.">
        <title>The Global Catalogue of Microorganisms (GCM) 10K type strain sequencing project: providing services to taxonomists for standard genome sequencing and annotation.</title>
        <authorList>
            <consortium name="The Broad Institute Genomics Platform"/>
            <consortium name="The Broad Institute Genome Sequencing Center for Infectious Disease"/>
            <person name="Wu L."/>
            <person name="Ma J."/>
        </authorList>
    </citation>
    <scope>NUCLEOTIDE SEQUENCE [LARGE SCALE GENOMIC DNA]</scope>
    <source>
        <strain evidence="4 5">JCM 16114</strain>
    </source>
</reference>
<dbReference type="RefSeq" id="WP_344470690.1">
    <property type="nucleotide sequence ID" value="NZ_BAAAQX010000001.1"/>
</dbReference>
<comment type="similarity">
    <text evidence="1">Belongs to the NodU/CmcH family.</text>
</comment>
<dbReference type="Gene3D" id="3.90.870.20">
    <property type="entry name" value="Carbamoyltransferase, C-terminal domain"/>
    <property type="match status" value="1"/>
</dbReference>
<evidence type="ECO:0000313" key="4">
    <source>
        <dbReference type="EMBL" id="GAA2205013.1"/>
    </source>
</evidence>
<dbReference type="InterPro" id="IPR003696">
    <property type="entry name" value="Carbtransf_dom"/>
</dbReference>
<protein>
    <submittedName>
        <fullName evidence="4">Carbamoyltransferase</fullName>
    </submittedName>
</protein>
<feature type="domain" description="Carbamoyltransferase" evidence="2">
    <location>
        <begin position="34"/>
        <end position="339"/>
    </location>
</feature>
<dbReference type="EMBL" id="BAAAQX010000001">
    <property type="protein sequence ID" value="GAA2205013.1"/>
    <property type="molecule type" value="Genomic_DNA"/>
</dbReference>
<accession>A0ABN3C6R3</accession>
<sequence length="666" mass="72793">MLLLGLSGHLSADDGDLTPQMQMGTAFFSDGGAFHDAAACLISGGELLAAVEEERFNRIKKTTRFPVNAIRACLQVAGVAPSEIDAVGHFFGEDMLDEWLDTTYLSNPRLPLHSSRELMAGQLAAALGRDIPDERLFFVKHHVAHGLSAYIRSGMSDALVAVMDGRGEKHSITIYRGKNRELESLATYGLGKSLGGLYLANTHLLGYGLGDEYKVMGLAPYGNPETFRDLFRSMYELRDNGDFILRRLVAPGFAPRRSGAEFTQAHMDFAAALQETLEEIALHVLFHWARETGLRDLCFTGGVAHNSTLNGRILASGKFREVFIHPASHDAGAAEGAALAIGPLLGATPVRQSRMYSASTGPDLGTTIGIEKEVASWSDLVDYERPTDIVAEAARLLAGGAVLGWAQGRSEFGPRALGNRSILADARPASNKERINAMIKKREAYRPFAPVVTQLDADTYFELPPTRANHDFMSFVVQVRPQRQAELGAVTHVDGSARIQIVNPVANRRFHDLVRAFGELTGTPVLLNTSFNNNAEPIVQTVQDALTCFLTTGLDFLVIDEFVVRRRPGATLALGGLIPQLRPQARLIKRIRQTAQGHRQVCHEIRLEHSKGPVAEISPALFALLEGADGVRPLRDIAGPAGLSPDIRDELFGLWRQRFFTLRPVR</sequence>
<dbReference type="InterPro" id="IPR051338">
    <property type="entry name" value="NodU/CmcH_Carbamoyltrnsfr"/>
</dbReference>
<evidence type="ECO:0000256" key="1">
    <source>
        <dbReference type="ARBA" id="ARBA00006129"/>
    </source>
</evidence>